<sequence>MAISLTTRYRWIASFLVLTGLLGWIEYGIVTSTVFQAQPDRLAWAISADLLLGIPILYYLLIVRPLSVTPLTLVAIFLAAVGLARCYRQPTGSMYTWRSGC</sequence>
<evidence type="ECO:0000313" key="3">
    <source>
        <dbReference type="Proteomes" id="UP000326344"/>
    </source>
</evidence>
<dbReference type="RefSeq" id="WP_150878847.1">
    <property type="nucleotide sequence ID" value="NZ_VTWS01000005.1"/>
</dbReference>
<dbReference type="Proteomes" id="UP000326344">
    <property type="component" value="Unassembled WGS sequence"/>
</dbReference>
<keyword evidence="1" id="KW-0812">Transmembrane</keyword>
<reference evidence="2 3" key="1">
    <citation type="submission" date="2019-09" db="EMBL/GenBank/DDBJ databases">
        <title>Genome Sequence of Larkinella sp MA1.</title>
        <authorList>
            <person name="Srinivasan S."/>
        </authorList>
    </citation>
    <scope>NUCLEOTIDE SEQUENCE [LARGE SCALE GENOMIC DNA]</scope>
    <source>
        <strain evidence="2 3">MA1</strain>
    </source>
</reference>
<feature type="transmembrane region" description="Helical" evidence="1">
    <location>
        <begin position="12"/>
        <end position="30"/>
    </location>
</feature>
<protein>
    <submittedName>
        <fullName evidence="2">Uncharacterized protein</fullName>
    </submittedName>
</protein>
<keyword evidence="1" id="KW-1133">Transmembrane helix</keyword>
<comment type="caution">
    <text evidence="2">The sequence shown here is derived from an EMBL/GenBank/DDBJ whole genome shotgun (WGS) entry which is preliminary data.</text>
</comment>
<feature type="transmembrane region" description="Helical" evidence="1">
    <location>
        <begin position="68"/>
        <end position="87"/>
    </location>
</feature>
<keyword evidence="3" id="KW-1185">Reference proteome</keyword>
<organism evidence="2 3">
    <name type="scientific">Larkinella humicola</name>
    <dbReference type="NCBI Taxonomy" id="2607654"/>
    <lineage>
        <taxon>Bacteria</taxon>
        <taxon>Pseudomonadati</taxon>
        <taxon>Bacteroidota</taxon>
        <taxon>Cytophagia</taxon>
        <taxon>Cytophagales</taxon>
        <taxon>Spirosomataceae</taxon>
        <taxon>Larkinella</taxon>
    </lineage>
</organism>
<name>A0A5N1JAA7_9BACT</name>
<accession>A0A5N1JAA7</accession>
<proteinExistence type="predicted"/>
<evidence type="ECO:0000256" key="1">
    <source>
        <dbReference type="SAM" id="Phobius"/>
    </source>
</evidence>
<dbReference type="EMBL" id="VTWS01000005">
    <property type="protein sequence ID" value="KAA9349607.1"/>
    <property type="molecule type" value="Genomic_DNA"/>
</dbReference>
<evidence type="ECO:0000313" key="2">
    <source>
        <dbReference type="EMBL" id="KAA9349607.1"/>
    </source>
</evidence>
<gene>
    <name evidence="2" type="ORF">F0P93_19275</name>
</gene>
<dbReference type="AlphaFoldDB" id="A0A5N1JAA7"/>
<keyword evidence="1" id="KW-0472">Membrane</keyword>